<dbReference type="EMBL" id="CP002431">
    <property type="protein sequence ID" value="ADU61537.1"/>
    <property type="molecule type" value="Genomic_DNA"/>
</dbReference>
<accession>E6VY79</accession>
<dbReference type="RefSeq" id="WP_013513474.1">
    <property type="nucleotide sequence ID" value="NC_014844.1"/>
</dbReference>
<evidence type="ECO:0000313" key="2">
    <source>
        <dbReference type="Proteomes" id="UP000002191"/>
    </source>
</evidence>
<proteinExistence type="predicted"/>
<reference evidence="2" key="1">
    <citation type="submission" date="2010-12" db="EMBL/GenBank/DDBJ databases">
        <title>Complete sequence of Desulfovibrio aespoeensis Aspo-2.</title>
        <authorList>
            <consortium name="US DOE Joint Genome Institute"/>
            <person name="Lucas S."/>
            <person name="Copeland A."/>
            <person name="Lapidus A."/>
            <person name="Cheng J.-F."/>
            <person name="Goodwin L."/>
            <person name="Pitluck S."/>
            <person name="Chertkov O."/>
            <person name="Misra M."/>
            <person name="Detter J.C."/>
            <person name="Han C."/>
            <person name="Tapia R."/>
            <person name="Land M."/>
            <person name="Hauser L."/>
            <person name="Kyrpides N."/>
            <person name="Ivanova N."/>
            <person name="Ovchinnikova G."/>
            <person name="Pedersen K."/>
            <person name="Jagevall S."/>
            <person name="Hazen T."/>
            <person name="Woyke T."/>
        </authorList>
    </citation>
    <scope>NUCLEOTIDE SEQUENCE [LARGE SCALE GENOMIC DNA]</scope>
    <source>
        <strain evidence="2">ATCC 700646 / DSM 10631 / Aspo-2</strain>
    </source>
</reference>
<dbReference type="AlphaFoldDB" id="E6VY79"/>
<dbReference type="HOGENOM" id="CLU_077356_0_0_7"/>
<protein>
    <submittedName>
        <fullName evidence="1">SH3 type 3 domain protein</fullName>
    </submittedName>
</protein>
<organism evidence="1 2">
    <name type="scientific">Pseudodesulfovibrio aespoeensis (strain ATCC 700646 / DSM 10631 / Aspo-2)</name>
    <name type="common">Desulfovibrio aespoeensis</name>
    <dbReference type="NCBI Taxonomy" id="643562"/>
    <lineage>
        <taxon>Bacteria</taxon>
        <taxon>Pseudomonadati</taxon>
        <taxon>Thermodesulfobacteriota</taxon>
        <taxon>Desulfovibrionia</taxon>
        <taxon>Desulfovibrionales</taxon>
        <taxon>Desulfovibrionaceae</taxon>
    </lineage>
</organism>
<gene>
    <name evidence="1" type="ordered locus">Daes_0517</name>
</gene>
<keyword evidence="2" id="KW-1185">Reference proteome</keyword>
<dbReference type="STRING" id="643562.Daes_0517"/>
<name>E6VY79_PSEA9</name>
<dbReference type="Proteomes" id="UP000002191">
    <property type="component" value="Chromosome"/>
</dbReference>
<sequence length="312" mass="32958" precursor="true">MMFGLQKTRFPSLALTSLLILCLLLPGCQATKKDTGTAAGAVLGAAAGMFFGKGVGKVVAIGLGAVVGGFIGNQIGGYLDEQDKLALEKESAKALSNLNDGDTAKWDNPDTKAEAELTVVKTETVQRSIPIVRHKEVQKPGTLSLIGEPYEILTDSNVRFGPSMEFDVARVLKKGSVVLAVGQVKNANWILVNQDRQAIGYIHASLVGKEGTLAAHEAGRKATSTVAVMRPALDLDALSGDMAATKAVRPAIDLDEMVASYPDTPETEDLVAERVDVEAPARTMKMKVVTPRGVEETTVVASKGTDGAWEIL</sequence>
<dbReference type="eggNOG" id="COG4520">
    <property type="taxonomic scope" value="Bacteria"/>
</dbReference>
<reference evidence="1 2" key="2">
    <citation type="journal article" date="2014" name="Genome Announc.">
        <title>Complete Genome Sequence of the Subsurface, Mesophilic Sulfate-Reducing Bacterium Desulfovibrio aespoeensis Aspo-2.</title>
        <authorList>
            <person name="Pedersen K."/>
            <person name="Bengtsson A."/>
            <person name="Edlund J."/>
            <person name="Rabe L."/>
            <person name="Hazen T."/>
            <person name="Chakraborty R."/>
            <person name="Goodwin L."/>
            <person name="Shapiro N."/>
        </authorList>
    </citation>
    <scope>NUCLEOTIDE SEQUENCE [LARGE SCALE GENOMIC DNA]</scope>
    <source>
        <strain evidence="2">ATCC 700646 / DSM 10631 / Aspo-2</strain>
    </source>
</reference>
<dbReference type="KEGG" id="das:Daes_0517"/>
<evidence type="ECO:0000313" key="1">
    <source>
        <dbReference type="EMBL" id="ADU61537.1"/>
    </source>
</evidence>